<reference evidence="18 19" key="1">
    <citation type="submission" date="2016-01" db="EMBL/GenBank/DDBJ databases">
        <title>Genome sequence of the yeast Holleya sinecauda.</title>
        <authorList>
            <person name="Dietrich F.S."/>
        </authorList>
    </citation>
    <scope>NUCLEOTIDE SEQUENCE [LARGE SCALE GENOMIC DNA]</scope>
    <source>
        <strain evidence="18 19">ATCC 58844</strain>
    </source>
</reference>
<evidence type="ECO:0000256" key="13">
    <source>
        <dbReference type="ARBA" id="ARBA00054068"/>
    </source>
</evidence>
<keyword evidence="7 14" id="KW-0378">Hydrolase</keyword>
<comment type="function">
    <text evidence="13">Required for normal synthesis of the cell wall.</text>
</comment>
<evidence type="ECO:0000256" key="6">
    <source>
        <dbReference type="ARBA" id="ARBA00022729"/>
    </source>
</evidence>
<keyword evidence="16" id="KW-0812">Transmembrane</keyword>
<dbReference type="GO" id="GO:0008496">
    <property type="term" value="F:mannan endo-1,6-alpha-mannosidase activity"/>
    <property type="evidence" value="ECO:0007669"/>
    <property type="project" value="UniProtKB-UniRule"/>
</dbReference>
<dbReference type="RefSeq" id="XP_017987238.1">
    <property type="nucleotide sequence ID" value="XM_018132184.1"/>
</dbReference>
<dbReference type="Proteomes" id="UP000243052">
    <property type="component" value="Chromosome iv"/>
</dbReference>
<dbReference type="GO" id="GO:0016052">
    <property type="term" value="P:carbohydrate catabolic process"/>
    <property type="evidence" value="ECO:0007669"/>
    <property type="project" value="InterPro"/>
</dbReference>
<dbReference type="InterPro" id="IPR008928">
    <property type="entry name" value="6-hairpin_glycosidase_sf"/>
</dbReference>
<accession>A0A0X8HRP4</accession>
<feature type="transmembrane region" description="Helical" evidence="16">
    <location>
        <begin position="432"/>
        <end position="453"/>
    </location>
</feature>
<feature type="compositionally biased region" description="Polar residues" evidence="15">
    <location>
        <begin position="413"/>
        <end position="422"/>
    </location>
</feature>
<dbReference type="GO" id="GO:0007117">
    <property type="term" value="P:budding cell bud growth"/>
    <property type="evidence" value="ECO:0007669"/>
    <property type="project" value="TreeGrafter"/>
</dbReference>
<keyword evidence="19" id="KW-1185">Reference proteome</keyword>
<keyword evidence="8 16" id="KW-0472">Membrane</keyword>
<name>A0A0X8HRP4_9SACH</name>
<evidence type="ECO:0000313" key="18">
    <source>
        <dbReference type="EMBL" id="AMD20242.1"/>
    </source>
</evidence>
<proteinExistence type="inferred from homology"/>
<dbReference type="SUPFAM" id="SSF48208">
    <property type="entry name" value="Six-hairpin glycosidases"/>
    <property type="match status" value="1"/>
</dbReference>
<dbReference type="GO" id="GO:0098552">
    <property type="term" value="C:side of membrane"/>
    <property type="evidence" value="ECO:0007669"/>
    <property type="project" value="UniProtKB-KW"/>
</dbReference>
<protein>
    <recommendedName>
        <fullName evidence="4 14">Mannan endo-1,6-alpha-mannosidase</fullName>
        <ecNumber evidence="4 14">3.2.1.101</ecNumber>
    </recommendedName>
</protein>
<feature type="chain" id="PRO_5007066927" description="Mannan endo-1,6-alpha-mannosidase" evidence="17">
    <location>
        <begin position="22"/>
        <end position="454"/>
    </location>
</feature>
<keyword evidence="12" id="KW-0961">Cell wall biogenesis/degradation</keyword>
<feature type="signal peptide" evidence="17">
    <location>
        <begin position="1"/>
        <end position="21"/>
    </location>
</feature>
<dbReference type="InterPro" id="IPR005198">
    <property type="entry name" value="Glyco_hydro_76"/>
</dbReference>
<dbReference type="FunFam" id="1.50.10.20:FF:000006">
    <property type="entry name" value="Mannan endo-1,6-alpha-mannosidase"/>
    <property type="match status" value="1"/>
</dbReference>
<evidence type="ECO:0000256" key="10">
    <source>
        <dbReference type="ARBA" id="ARBA00023288"/>
    </source>
</evidence>
<keyword evidence="9" id="KW-0325">Glycoprotein</keyword>
<evidence type="ECO:0000256" key="12">
    <source>
        <dbReference type="ARBA" id="ARBA00023316"/>
    </source>
</evidence>
<evidence type="ECO:0000256" key="15">
    <source>
        <dbReference type="SAM" id="MobiDB-lite"/>
    </source>
</evidence>
<keyword evidence="16" id="KW-1133">Transmembrane helix</keyword>
<evidence type="ECO:0000256" key="11">
    <source>
        <dbReference type="ARBA" id="ARBA00023295"/>
    </source>
</evidence>
<evidence type="ECO:0000256" key="7">
    <source>
        <dbReference type="ARBA" id="ARBA00022801"/>
    </source>
</evidence>
<evidence type="ECO:0000256" key="5">
    <source>
        <dbReference type="ARBA" id="ARBA00022622"/>
    </source>
</evidence>
<dbReference type="InterPro" id="IPR014480">
    <property type="entry name" value="Mannan-1_6-alpha_mannosidase"/>
</dbReference>
<dbReference type="EC" id="3.2.1.101" evidence="4 14"/>
<keyword evidence="6 17" id="KW-0732">Signal</keyword>
<comment type="subcellular location">
    <subcellularLocation>
        <location evidence="2">Cell membrane</location>
        <topology evidence="2">Lipid-anchor</topology>
        <topology evidence="2">GPI-anchor</topology>
    </subcellularLocation>
</comment>
<dbReference type="AlphaFoldDB" id="A0A0X8HRP4"/>
<dbReference type="GO" id="GO:0009272">
    <property type="term" value="P:fungal-type cell wall biogenesis"/>
    <property type="evidence" value="ECO:0007669"/>
    <property type="project" value="TreeGrafter"/>
</dbReference>
<dbReference type="GeneID" id="28723481"/>
<feature type="region of interest" description="Disordered" evidence="15">
    <location>
        <begin position="393"/>
        <end position="424"/>
    </location>
</feature>
<dbReference type="Gene3D" id="1.50.10.20">
    <property type="match status" value="1"/>
</dbReference>
<evidence type="ECO:0000256" key="3">
    <source>
        <dbReference type="ARBA" id="ARBA00009699"/>
    </source>
</evidence>
<keyword evidence="10" id="KW-0449">Lipoprotein</keyword>
<organism evidence="18 19">
    <name type="scientific">Eremothecium sinecaudum</name>
    <dbReference type="NCBI Taxonomy" id="45286"/>
    <lineage>
        <taxon>Eukaryota</taxon>
        <taxon>Fungi</taxon>
        <taxon>Dikarya</taxon>
        <taxon>Ascomycota</taxon>
        <taxon>Saccharomycotina</taxon>
        <taxon>Saccharomycetes</taxon>
        <taxon>Saccharomycetales</taxon>
        <taxon>Saccharomycetaceae</taxon>
        <taxon>Eremothecium</taxon>
    </lineage>
</organism>
<dbReference type="PANTHER" id="PTHR12145">
    <property type="entry name" value="MANNAN ENDO-1,6-ALPHA-MANNOSIDASE DCW1"/>
    <property type="match status" value="1"/>
</dbReference>
<dbReference type="Pfam" id="PF03663">
    <property type="entry name" value="Glyco_hydro_76"/>
    <property type="match status" value="1"/>
</dbReference>
<gene>
    <name evidence="18" type="ORF">AW171_hschr42127</name>
</gene>
<evidence type="ECO:0000256" key="8">
    <source>
        <dbReference type="ARBA" id="ARBA00023136"/>
    </source>
</evidence>
<dbReference type="OrthoDB" id="4187847at2759"/>
<evidence type="ECO:0000256" key="16">
    <source>
        <dbReference type="SAM" id="Phobius"/>
    </source>
</evidence>
<dbReference type="GO" id="GO:0005886">
    <property type="term" value="C:plasma membrane"/>
    <property type="evidence" value="ECO:0007669"/>
    <property type="project" value="UniProtKB-SubCell"/>
</dbReference>
<comment type="catalytic activity">
    <reaction evidence="1 14">
        <text>Random hydrolysis of (1-&gt;6)-alpha-D-mannosidic linkages in unbranched (1-&gt;6)-mannans.</text>
        <dbReference type="EC" id="3.2.1.101"/>
    </reaction>
</comment>
<keyword evidence="11 14" id="KW-0326">Glycosidase</keyword>
<dbReference type="EMBL" id="CP014244">
    <property type="protein sequence ID" value="AMD20242.1"/>
    <property type="molecule type" value="Genomic_DNA"/>
</dbReference>
<dbReference type="STRING" id="45286.A0A0X8HRP4"/>
<evidence type="ECO:0000256" key="1">
    <source>
        <dbReference type="ARBA" id="ARBA00001452"/>
    </source>
</evidence>
<dbReference type="PANTHER" id="PTHR12145:SF21">
    <property type="entry name" value="MANNAN ENDO-1,6-ALPHA-MANNOSIDASE DFG5"/>
    <property type="match status" value="1"/>
</dbReference>
<sequence length="454" mass="50163">MMLISLALRWALLLFVHLCGAINLDTSSKDSICAAADIIQTDIMNYYPGKEKGGDVGVFAPPYYWWEAGLVFGGMLENWYLCDNTKYQQILHDSLVAQSGSKHDFMPEERVWELGNDDQGVWGLFVIDAVERNFPDSTEPGVPGWLAMAQAVYNTMLARWDTEHCGGGLRWQIFAYNTGYDYKNTISNGCLFHIAARLARYTGEQEYLDTAERVFQWLMDVKFIEFQNPTNIMDGSNIRSNCTDIKGPQWSYNHGIILAGCAYMYSVTNSDVWRDRITQILESVKYYFFRDNIMYESACQGTSRGCNNDQRAFKSLLSRMMAATSILAPFTNDDISTMLRTSAAAAAASCSGGSSGSSCGQDWSRGYDGLFGLGEQISALDVIQSLLIHTKPGPNTASQGGSSKGDPNAGKDQGTNELQLSPTVDVKSKDRAGAAILTAIVLSLMLATALWMMF</sequence>
<evidence type="ECO:0000256" key="2">
    <source>
        <dbReference type="ARBA" id="ARBA00004609"/>
    </source>
</evidence>
<keyword evidence="5" id="KW-0336">GPI-anchor</keyword>
<evidence type="ECO:0000256" key="9">
    <source>
        <dbReference type="ARBA" id="ARBA00023180"/>
    </source>
</evidence>
<evidence type="ECO:0000256" key="17">
    <source>
        <dbReference type="SAM" id="SignalP"/>
    </source>
</evidence>
<evidence type="ECO:0000313" key="19">
    <source>
        <dbReference type="Proteomes" id="UP000243052"/>
    </source>
</evidence>
<comment type="similarity">
    <text evidence="3 14">Belongs to the glycosyl hydrolase 76 family.</text>
</comment>
<evidence type="ECO:0000256" key="14">
    <source>
        <dbReference type="PIRNR" id="PIRNR016302"/>
    </source>
</evidence>
<evidence type="ECO:0000256" key="4">
    <source>
        <dbReference type="ARBA" id="ARBA00012350"/>
    </source>
</evidence>
<dbReference type="GO" id="GO:0071555">
    <property type="term" value="P:cell wall organization"/>
    <property type="evidence" value="ECO:0007669"/>
    <property type="project" value="UniProtKB-KW"/>
</dbReference>
<dbReference type="PIRSF" id="PIRSF016302">
    <property type="entry name" value="Man_a_manosd"/>
    <property type="match status" value="1"/>
</dbReference>